<comment type="caution">
    <text evidence="3">The sequence shown here is derived from an EMBL/GenBank/DDBJ whole genome shotgun (WGS) entry which is preliminary data.</text>
</comment>
<dbReference type="PANTHER" id="PTHR43540">
    <property type="entry name" value="PEROXYUREIDOACRYLATE/UREIDOACRYLATE AMIDOHYDROLASE-RELATED"/>
    <property type="match status" value="1"/>
</dbReference>
<dbReference type="CDD" id="cd00431">
    <property type="entry name" value="cysteine_hydrolases"/>
    <property type="match status" value="1"/>
</dbReference>
<dbReference type="Gene3D" id="3.40.50.850">
    <property type="entry name" value="Isochorismatase-like"/>
    <property type="match status" value="1"/>
</dbReference>
<keyword evidence="4" id="KW-1185">Reference proteome</keyword>
<dbReference type="PANTHER" id="PTHR43540:SF7">
    <property type="entry name" value="ISOCHORISMATASE FAMILY PROTEIN YECD"/>
    <property type="match status" value="1"/>
</dbReference>
<keyword evidence="1" id="KW-0378">Hydrolase</keyword>
<feature type="domain" description="Isochorismatase-like" evidence="2">
    <location>
        <begin position="10"/>
        <end position="191"/>
    </location>
</feature>
<dbReference type="SUPFAM" id="SSF52499">
    <property type="entry name" value="Isochorismatase-like hydrolases"/>
    <property type="match status" value="1"/>
</dbReference>
<protein>
    <submittedName>
        <fullName evidence="3">Isochorismatase family protein</fullName>
    </submittedName>
</protein>
<dbReference type="InterPro" id="IPR050272">
    <property type="entry name" value="Isochorismatase-like_hydrls"/>
</dbReference>
<evidence type="ECO:0000313" key="3">
    <source>
        <dbReference type="EMBL" id="MBE9464288.1"/>
    </source>
</evidence>
<dbReference type="InterPro" id="IPR036380">
    <property type="entry name" value="Isochorismatase-like_sf"/>
</dbReference>
<dbReference type="InterPro" id="IPR000868">
    <property type="entry name" value="Isochorismatase-like_dom"/>
</dbReference>
<evidence type="ECO:0000256" key="1">
    <source>
        <dbReference type="ARBA" id="ARBA00022801"/>
    </source>
</evidence>
<sequence>MMITEIDKNTALVLIDLQKGIAKDTVHPVKDVLAKAAILANAFRLAGLPVVIVHVNPVGADWAKARVEKPSAPQNTVLQTIAKVAMPITGFTDIVPEIIIKPSDILIEKKTWNAFFNTSLHEQLQKLKVTGIVLGGISTSVGVEGTARAASELGYNISFASDATSDKILEAYNHSMTNIFPRIGEIGTTQDIISHLPVGK</sequence>
<organism evidence="3 4">
    <name type="scientific">Dyadobacter subterraneus</name>
    <dbReference type="NCBI Taxonomy" id="2773304"/>
    <lineage>
        <taxon>Bacteria</taxon>
        <taxon>Pseudomonadati</taxon>
        <taxon>Bacteroidota</taxon>
        <taxon>Cytophagia</taxon>
        <taxon>Cytophagales</taxon>
        <taxon>Spirosomataceae</taxon>
        <taxon>Dyadobacter</taxon>
    </lineage>
</organism>
<dbReference type="EMBL" id="JACYGY010000001">
    <property type="protein sequence ID" value="MBE9464288.1"/>
    <property type="molecule type" value="Genomic_DNA"/>
</dbReference>
<reference evidence="4" key="1">
    <citation type="submission" date="2023-07" db="EMBL/GenBank/DDBJ databases">
        <title>Dyadobacter sp. nov 'subterranea' isolated from contaminted grondwater.</title>
        <authorList>
            <person name="Szabo I."/>
            <person name="Al-Omari J."/>
            <person name="Szerdahelyi S.G."/>
            <person name="Rado J."/>
        </authorList>
    </citation>
    <scope>NUCLEOTIDE SEQUENCE [LARGE SCALE GENOMIC DNA]</scope>
    <source>
        <strain evidence="4">UP-52</strain>
    </source>
</reference>
<evidence type="ECO:0000259" key="2">
    <source>
        <dbReference type="Pfam" id="PF00857"/>
    </source>
</evidence>
<gene>
    <name evidence="3" type="ORF">IEE83_20565</name>
</gene>
<name>A0ABR9WFL5_9BACT</name>
<proteinExistence type="predicted"/>
<accession>A0ABR9WFL5</accession>
<dbReference type="Pfam" id="PF00857">
    <property type="entry name" value="Isochorismatase"/>
    <property type="match status" value="1"/>
</dbReference>
<evidence type="ECO:0000313" key="4">
    <source>
        <dbReference type="Proteomes" id="UP000634134"/>
    </source>
</evidence>
<dbReference type="Proteomes" id="UP000634134">
    <property type="component" value="Unassembled WGS sequence"/>
</dbReference>